<protein>
    <submittedName>
        <fullName evidence="2">Uncharacterized protein</fullName>
    </submittedName>
</protein>
<dbReference type="OrthoDB" id="3250682at2759"/>
<dbReference type="EMBL" id="VDMD01000027">
    <property type="protein sequence ID" value="TRM59573.1"/>
    <property type="molecule type" value="Genomic_DNA"/>
</dbReference>
<proteinExistence type="predicted"/>
<gene>
    <name evidence="2" type="ORF">BD626DRAFT_507588</name>
</gene>
<sequence>MFYAPFAARAFAGFSLVLLINSYCTAMIAWRIWAVGRRSANSNLSESFVIFIESAAFYVAYLIASLVAYAIRLPSYIVLMDCHAVVAGLAYTLINVRVALGVARDGSLTRVSVSEWAVASHPVNDVTRHTVDLDVGGEGSQSAYVKAEALSSSSGPRSSIVMELRTVTRAGSSEATR</sequence>
<evidence type="ECO:0000256" key="1">
    <source>
        <dbReference type="SAM" id="Phobius"/>
    </source>
</evidence>
<keyword evidence="3" id="KW-1185">Reference proteome</keyword>
<feature type="transmembrane region" description="Helical" evidence="1">
    <location>
        <begin position="6"/>
        <end position="28"/>
    </location>
</feature>
<accession>A0A550C448</accession>
<dbReference type="AlphaFoldDB" id="A0A550C448"/>
<name>A0A550C448_9AGAR</name>
<keyword evidence="1" id="KW-0812">Transmembrane</keyword>
<evidence type="ECO:0000313" key="3">
    <source>
        <dbReference type="Proteomes" id="UP000320762"/>
    </source>
</evidence>
<reference evidence="2 3" key="1">
    <citation type="journal article" date="2019" name="New Phytol.">
        <title>Comparative genomics reveals unique wood-decay strategies and fruiting body development in the Schizophyllaceae.</title>
        <authorList>
            <person name="Almasi E."/>
            <person name="Sahu N."/>
            <person name="Krizsan K."/>
            <person name="Balint B."/>
            <person name="Kovacs G.M."/>
            <person name="Kiss B."/>
            <person name="Cseklye J."/>
            <person name="Drula E."/>
            <person name="Henrissat B."/>
            <person name="Nagy I."/>
            <person name="Chovatia M."/>
            <person name="Adam C."/>
            <person name="LaButti K."/>
            <person name="Lipzen A."/>
            <person name="Riley R."/>
            <person name="Grigoriev I.V."/>
            <person name="Nagy L.G."/>
        </authorList>
    </citation>
    <scope>NUCLEOTIDE SEQUENCE [LARGE SCALE GENOMIC DNA]</scope>
    <source>
        <strain evidence="2 3">NL-1724</strain>
    </source>
</reference>
<organism evidence="2 3">
    <name type="scientific">Schizophyllum amplum</name>
    <dbReference type="NCBI Taxonomy" id="97359"/>
    <lineage>
        <taxon>Eukaryota</taxon>
        <taxon>Fungi</taxon>
        <taxon>Dikarya</taxon>
        <taxon>Basidiomycota</taxon>
        <taxon>Agaricomycotina</taxon>
        <taxon>Agaricomycetes</taxon>
        <taxon>Agaricomycetidae</taxon>
        <taxon>Agaricales</taxon>
        <taxon>Schizophyllaceae</taxon>
        <taxon>Schizophyllum</taxon>
    </lineage>
</organism>
<comment type="caution">
    <text evidence="2">The sequence shown here is derived from an EMBL/GenBank/DDBJ whole genome shotgun (WGS) entry which is preliminary data.</text>
</comment>
<feature type="transmembrane region" description="Helical" evidence="1">
    <location>
        <begin position="48"/>
        <end position="71"/>
    </location>
</feature>
<keyword evidence="1" id="KW-1133">Transmembrane helix</keyword>
<dbReference type="Proteomes" id="UP000320762">
    <property type="component" value="Unassembled WGS sequence"/>
</dbReference>
<keyword evidence="1" id="KW-0472">Membrane</keyword>
<evidence type="ECO:0000313" key="2">
    <source>
        <dbReference type="EMBL" id="TRM59573.1"/>
    </source>
</evidence>